<comment type="caution">
    <text evidence="1">The sequence shown here is derived from an EMBL/GenBank/DDBJ whole genome shotgun (WGS) entry which is preliminary data.</text>
</comment>
<evidence type="ECO:0000313" key="2">
    <source>
        <dbReference type="Proteomes" id="UP001234202"/>
    </source>
</evidence>
<evidence type="ECO:0000313" key="1">
    <source>
        <dbReference type="EMBL" id="KAJ9124473.1"/>
    </source>
</evidence>
<protein>
    <submittedName>
        <fullName evidence="1">Uncharacterized protein</fullName>
    </submittedName>
</protein>
<name>A0ACC2XLG8_9TREE</name>
<proteinExistence type="predicted"/>
<dbReference type="Proteomes" id="UP001234202">
    <property type="component" value="Unassembled WGS sequence"/>
</dbReference>
<gene>
    <name evidence="1" type="ORF">QFC24_003264</name>
</gene>
<accession>A0ACC2XLG8</accession>
<organism evidence="1 2">
    <name type="scientific">Naganishia onofrii</name>
    <dbReference type="NCBI Taxonomy" id="1851511"/>
    <lineage>
        <taxon>Eukaryota</taxon>
        <taxon>Fungi</taxon>
        <taxon>Dikarya</taxon>
        <taxon>Basidiomycota</taxon>
        <taxon>Agaricomycotina</taxon>
        <taxon>Tremellomycetes</taxon>
        <taxon>Filobasidiales</taxon>
        <taxon>Filobasidiaceae</taxon>
        <taxon>Naganishia</taxon>
    </lineage>
</organism>
<sequence>MEFVTAQSAPPTLPPVAKQYQSQAVFYLTNEGSRRGSNAGDDRPGLVRVISRGSLGRRSSTGGNSESGGGLRRVLSRGERPDSQGRRGSDANNVLKHPDSDATGGAPPLQRTKSAELRTGKWISPVMAGVAGNSLVVALAKDSVLVPFDSQDAGRQAKQAATASASGPHTTGATESHSSGGGIGEKIKNIFRRTSSSQQGTAAHADETSGATTATRAESSVSENTAVDAPLNSLEGHHQLAEQKHDQSYPAYIHGAPVKYVVVPLSALDYKTITLKQDKGVWTLRVPVTGHFGRFVEPALQEIGKSPEETEAELLQFALTTALNPAAL</sequence>
<reference evidence="1" key="1">
    <citation type="submission" date="2023-04" db="EMBL/GenBank/DDBJ databases">
        <title>Draft Genome sequencing of Naganishia species isolated from polar environments using Oxford Nanopore Technology.</title>
        <authorList>
            <person name="Leo P."/>
            <person name="Venkateswaran K."/>
        </authorList>
    </citation>
    <scope>NUCLEOTIDE SEQUENCE</scope>
    <source>
        <strain evidence="1">DBVPG 5303</strain>
    </source>
</reference>
<dbReference type="EMBL" id="JASBWV010000010">
    <property type="protein sequence ID" value="KAJ9124473.1"/>
    <property type="molecule type" value="Genomic_DNA"/>
</dbReference>
<keyword evidence="2" id="KW-1185">Reference proteome</keyword>